<evidence type="ECO:0000256" key="1">
    <source>
        <dbReference type="SAM" id="MobiDB-lite"/>
    </source>
</evidence>
<comment type="caution">
    <text evidence="2">The sequence shown here is derived from an EMBL/GenBank/DDBJ whole genome shotgun (WGS) entry which is preliminary data.</text>
</comment>
<evidence type="ECO:0000313" key="2">
    <source>
        <dbReference type="EMBL" id="GGS65068.1"/>
    </source>
</evidence>
<organism evidence="2 3">
    <name type="scientific">Streptomyces badius</name>
    <dbReference type="NCBI Taxonomy" id="1941"/>
    <lineage>
        <taxon>Bacteria</taxon>
        <taxon>Bacillati</taxon>
        <taxon>Actinomycetota</taxon>
        <taxon>Actinomycetes</taxon>
        <taxon>Kitasatosporales</taxon>
        <taxon>Streptomycetaceae</taxon>
        <taxon>Streptomyces</taxon>
    </lineage>
</organism>
<evidence type="ECO:0000313" key="3">
    <source>
        <dbReference type="Proteomes" id="UP000659767"/>
    </source>
</evidence>
<accession>A0ABQ2TE22</accession>
<feature type="compositionally biased region" description="Basic and acidic residues" evidence="1">
    <location>
        <begin position="54"/>
        <end position="73"/>
    </location>
</feature>
<feature type="region of interest" description="Disordered" evidence="1">
    <location>
        <begin position="1"/>
        <end position="30"/>
    </location>
</feature>
<sequence>MDAPGRLILPRSRAHEADASPAGPRLSEAAEDEDFAAVGFAIRIRLRVVATDAPKAECSRSTSERRSAADRFCGKPLPPGG</sequence>
<proteinExistence type="predicted"/>
<dbReference type="Proteomes" id="UP000659767">
    <property type="component" value="Unassembled WGS sequence"/>
</dbReference>
<gene>
    <name evidence="2" type="ORF">GCM10010253_44920</name>
</gene>
<keyword evidence="3" id="KW-1185">Reference proteome</keyword>
<reference evidence="3" key="1">
    <citation type="journal article" date="2019" name="Int. J. Syst. Evol. Microbiol.">
        <title>The Global Catalogue of Microorganisms (GCM) 10K type strain sequencing project: providing services to taxonomists for standard genome sequencing and annotation.</title>
        <authorList>
            <consortium name="The Broad Institute Genomics Platform"/>
            <consortium name="The Broad Institute Genome Sequencing Center for Infectious Disease"/>
            <person name="Wu L."/>
            <person name="Ma J."/>
        </authorList>
    </citation>
    <scope>NUCLEOTIDE SEQUENCE [LARGE SCALE GENOMIC DNA]</scope>
    <source>
        <strain evidence="3">JCM 4350</strain>
    </source>
</reference>
<feature type="region of interest" description="Disordered" evidence="1">
    <location>
        <begin position="53"/>
        <end position="81"/>
    </location>
</feature>
<protein>
    <submittedName>
        <fullName evidence="2">Uncharacterized protein</fullName>
    </submittedName>
</protein>
<dbReference type="EMBL" id="BMSZ01000013">
    <property type="protein sequence ID" value="GGS65068.1"/>
    <property type="molecule type" value="Genomic_DNA"/>
</dbReference>
<name>A0ABQ2TE22_STRBA</name>